<feature type="region of interest" description="Disordered" evidence="1">
    <location>
        <begin position="49"/>
        <end position="72"/>
    </location>
</feature>
<dbReference type="EMBL" id="CAVP010053312">
    <property type="protein sequence ID" value="CDL93906.1"/>
    <property type="molecule type" value="Genomic_DNA"/>
</dbReference>
<accession>W6NA16</accession>
<comment type="caution">
    <text evidence="2">The sequence shown here is derived from an EMBL/GenBank/DDBJ whole genome shotgun (WGS) entry which is preliminary data.</text>
</comment>
<dbReference type="AlphaFoldDB" id="W6NA16"/>
<name>W6NA16_HAECO</name>
<sequence length="72" mass="8262">MKLSNPCSRDVTPAIFDRIKNAPLLKNIWRKTLLNLFKCALARKYGNQGEQSLSNWTSHHSNRRLSTSFSKA</sequence>
<reference evidence="2" key="1">
    <citation type="submission" date="2013-03" db="EMBL/GenBank/DDBJ databases">
        <authorList>
            <person name="Aslett M."/>
        </authorList>
    </citation>
    <scope>NUCLEOTIDE SEQUENCE [LARGE SCALE GENOMIC DNA]</scope>
    <source>
        <strain evidence="2">ISE/inbred ISE</strain>
    </source>
</reference>
<proteinExistence type="predicted"/>
<reference evidence="2" key="2">
    <citation type="submission" date="2013-05" db="EMBL/GenBank/DDBJ databases">
        <title>The genome and transcriptome of Haemonchus contortus: a key model parasite for drug and vaccine discovery.</title>
        <authorList>
            <person name="Laing R."/>
            <person name="Kikuchi T."/>
            <person name="Martinelli A."/>
            <person name="Tsai I.J."/>
            <person name="Beech R.N."/>
            <person name="Redman E."/>
            <person name="Holroyd N."/>
            <person name="Bartley D.J."/>
            <person name="Beasley H."/>
            <person name="Britton C."/>
            <person name="Curran D."/>
            <person name="Devaney E."/>
            <person name="Gilabert A."/>
            <person name="Jackson F."/>
            <person name="Hunt M."/>
            <person name="Johnston S."/>
            <person name="Kryukov I."/>
            <person name="Li K."/>
            <person name="Morrison A.A."/>
            <person name="Reid A.J."/>
            <person name="Sargison N."/>
            <person name="Saunders G."/>
            <person name="Wasmuth J.D."/>
            <person name="Wolstenholme A."/>
            <person name="Berriman M."/>
            <person name="Gilleard J.S."/>
            <person name="Cotton J.A."/>
        </authorList>
    </citation>
    <scope>NUCLEOTIDE SEQUENCE [LARGE SCALE GENOMIC DNA]</scope>
    <source>
        <strain evidence="2">ISE/inbred ISE</strain>
    </source>
</reference>
<organism evidence="2">
    <name type="scientific">Haemonchus contortus</name>
    <name type="common">Barber pole worm</name>
    <dbReference type="NCBI Taxonomy" id="6289"/>
    <lineage>
        <taxon>Eukaryota</taxon>
        <taxon>Metazoa</taxon>
        <taxon>Ecdysozoa</taxon>
        <taxon>Nematoda</taxon>
        <taxon>Chromadorea</taxon>
        <taxon>Rhabditida</taxon>
        <taxon>Rhabditina</taxon>
        <taxon>Rhabditomorpha</taxon>
        <taxon>Strongyloidea</taxon>
        <taxon>Trichostrongylidae</taxon>
        <taxon>Haemonchus</taxon>
    </lineage>
</organism>
<evidence type="ECO:0000313" key="2">
    <source>
        <dbReference type="EMBL" id="CDL93906.1"/>
    </source>
</evidence>
<protein>
    <submittedName>
        <fullName evidence="2">Uncharacterized protein</fullName>
    </submittedName>
</protein>
<evidence type="ECO:0000256" key="1">
    <source>
        <dbReference type="SAM" id="MobiDB-lite"/>
    </source>
</evidence>
<gene>
    <name evidence="2" type="ORF">HCOI_00962300</name>
</gene>